<gene>
    <name evidence="2" type="ORF">ELE36_02405</name>
</gene>
<keyword evidence="2" id="KW-0378">Hydrolase</keyword>
<dbReference type="KEGG" id="xbc:ELE36_02405"/>
<feature type="domain" description="Beta-lactamase-related" evidence="1">
    <location>
        <begin position="172"/>
        <end position="510"/>
    </location>
</feature>
<name>A0A411HFS6_9GAMM</name>
<reference evidence="2 3" key="1">
    <citation type="submission" date="2019-01" db="EMBL/GenBank/DDBJ databases">
        <title>Pseudolysobacter antarctica gen. nov., sp. nov., isolated from Fildes Peninsula, Antarctica.</title>
        <authorList>
            <person name="Wei Z."/>
            <person name="Peng F."/>
        </authorList>
    </citation>
    <scope>NUCLEOTIDE SEQUENCE [LARGE SCALE GENOMIC DNA]</scope>
    <source>
        <strain evidence="2 3">AQ6-296</strain>
    </source>
</reference>
<dbReference type="SUPFAM" id="SSF56601">
    <property type="entry name" value="beta-lactamase/transpeptidase-like"/>
    <property type="match status" value="1"/>
</dbReference>
<dbReference type="Gene3D" id="3.40.710.10">
    <property type="entry name" value="DD-peptidase/beta-lactamase superfamily"/>
    <property type="match status" value="1"/>
</dbReference>
<protein>
    <submittedName>
        <fullName evidence="2">Class A beta-lactamase-related serine hydrolase</fullName>
    </submittedName>
</protein>
<proteinExistence type="predicted"/>
<keyword evidence="3" id="KW-1185">Reference proteome</keyword>
<dbReference type="RefSeq" id="WP_129831573.1">
    <property type="nucleotide sequence ID" value="NZ_CP035704.1"/>
</dbReference>
<dbReference type="PANTHER" id="PTHR46825">
    <property type="entry name" value="D-ALANYL-D-ALANINE-CARBOXYPEPTIDASE/ENDOPEPTIDASE AMPH"/>
    <property type="match status" value="1"/>
</dbReference>
<dbReference type="PANTHER" id="PTHR46825:SF15">
    <property type="entry name" value="BETA-LACTAMASE-RELATED DOMAIN-CONTAINING PROTEIN"/>
    <property type="match status" value="1"/>
</dbReference>
<dbReference type="EMBL" id="CP035704">
    <property type="protein sequence ID" value="QBB69317.1"/>
    <property type="molecule type" value="Genomic_DNA"/>
</dbReference>
<sequence>MGNASITTHQSLSVSLPDVASAITLPHGWSIASGAPALTLIGPERDLQIAFVAMADTRDKQAMVAAAWHLLDPSFDLPIAQQSEAPATHGWDACTQILYRPPSAESRVAFATVRTLGARVYVNLVTGTLAGFARREAQIEELRDAWRPDGLVATSLADRTAVGWGAAQSEALDAFIRDAMHTLQVPGLSIAIVQAGEVAYAEGFGVCSIDGKQAVATDTRFMIGSTTKSLTTLLMARLIEQDHFSWSTPLTKILPDFTLADAEMTQQLQMRHTVAACTGMPRRDIDLMFKFNDVTAEQRLSEMSKMTPTTGFDEVFQYSNYLVAAGGYAAARSFARDGSLDSSYALAMQQWVFDPLQMSNTTLHKTQGCTNCAAPHAIDFDGHSALIDPNMEKFADAVAPAGAIWSTALDMARYLRLELNGGFAPNGTVLLATDALQQRWRGGIKIDGNTSYGLGLICADEQGLEVIGHGGGTSGFSSDMYFLPAKQIGVVVLSNLRGAHVFLAALRQKIIEILFDAKPTSAQMIAAAMKAMQDATTSVRSRVTIDYDSLRWLNNLLGRYHCAELGNVEISQREAGYWAAFDGWGSSLGSEIQSGESRFVVLTSPPWIGLRLRVNADHSELHLDGGQTKYVFKKCQSAN</sequence>
<dbReference type="GO" id="GO:0016787">
    <property type="term" value="F:hydrolase activity"/>
    <property type="evidence" value="ECO:0007669"/>
    <property type="project" value="UniProtKB-KW"/>
</dbReference>
<dbReference type="OrthoDB" id="119951at2"/>
<dbReference type="InterPro" id="IPR050491">
    <property type="entry name" value="AmpC-like"/>
</dbReference>
<dbReference type="InterPro" id="IPR012338">
    <property type="entry name" value="Beta-lactam/transpept-like"/>
</dbReference>
<evidence type="ECO:0000313" key="2">
    <source>
        <dbReference type="EMBL" id="QBB69317.1"/>
    </source>
</evidence>
<evidence type="ECO:0000313" key="3">
    <source>
        <dbReference type="Proteomes" id="UP000291562"/>
    </source>
</evidence>
<organism evidence="2 3">
    <name type="scientific">Pseudolysobacter antarcticus</name>
    <dbReference type="NCBI Taxonomy" id="2511995"/>
    <lineage>
        <taxon>Bacteria</taxon>
        <taxon>Pseudomonadati</taxon>
        <taxon>Pseudomonadota</taxon>
        <taxon>Gammaproteobacteria</taxon>
        <taxon>Lysobacterales</taxon>
        <taxon>Rhodanobacteraceae</taxon>
        <taxon>Pseudolysobacter</taxon>
    </lineage>
</organism>
<dbReference type="Pfam" id="PF00144">
    <property type="entry name" value="Beta-lactamase"/>
    <property type="match status" value="1"/>
</dbReference>
<dbReference type="AlphaFoldDB" id="A0A411HFS6"/>
<accession>A0A411HFS6</accession>
<evidence type="ECO:0000259" key="1">
    <source>
        <dbReference type="Pfam" id="PF00144"/>
    </source>
</evidence>
<dbReference type="InterPro" id="IPR001466">
    <property type="entry name" value="Beta-lactam-related"/>
</dbReference>
<dbReference type="Proteomes" id="UP000291562">
    <property type="component" value="Chromosome"/>
</dbReference>